<name>A0A1K1NMJ3_9FLAO</name>
<dbReference type="AlphaFoldDB" id="A0A1K1NMJ3"/>
<dbReference type="EMBL" id="FPJE01000006">
    <property type="protein sequence ID" value="SFW36532.1"/>
    <property type="molecule type" value="Genomic_DNA"/>
</dbReference>
<keyword evidence="1" id="KW-0732">Signal</keyword>
<sequence>MKKVFFKISSFLLAFLVLFSTVSFTVEKHFCGDFLVDTALFVKADSCGMVAEKIQSPTIKDTGSSACTVSKTSCCSDEIALIQGQDTLQKATSLEWQHQLVSVQAFVYVYLNLFEGLKENVIPFRDYAPPLVVQDIQVLHDTFLI</sequence>
<dbReference type="Pfam" id="PF26622">
    <property type="entry name" value="DUF8199"/>
    <property type="match status" value="1"/>
</dbReference>
<dbReference type="Proteomes" id="UP000182248">
    <property type="component" value="Unassembled WGS sequence"/>
</dbReference>
<dbReference type="OrthoDB" id="1493875at2"/>
<protein>
    <submittedName>
        <fullName evidence="2">Uncharacterized protein</fullName>
    </submittedName>
</protein>
<reference evidence="2 3" key="1">
    <citation type="submission" date="2016-11" db="EMBL/GenBank/DDBJ databases">
        <authorList>
            <person name="Jaros S."/>
            <person name="Januszkiewicz K."/>
            <person name="Wedrychowicz H."/>
        </authorList>
    </citation>
    <scope>NUCLEOTIDE SEQUENCE [LARGE SCALE GENOMIC DNA]</scope>
    <source>
        <strain evidence="2 3">CGMCC 1.12145</strain>
    </source>
</reference>
<dbReference type="STRING" id="1150368.SAMN02927921_01340"/>
<evidence type="ECO:0000313" key="2">
    <source>
        <dbReference type="EMBL" id="SFW36532.1"/>
    </source>
</evidence>
<dbReference type="InterPro" id="IPR058060">
    <property type="entry name" value="HYC_CC_PP"/>
</dbReference>
<evidence type="ECO:0000256" key="1">
    <source>
        <dbReference type="SAM" id="SignalP"/>
    </source>
</evidence>
<feature type="chain" id="PRO_5013289775" evidence="1">
    <location>
        <begin position="26"/>
        <end position="145"/>
    </location>
</feature>
<dbReference type="InterPro" id="IPR058512">
    <property type="entry name" value="DUF8199"/>
</dbReference>
<dbReference type="NCBIfam" id="NF047658">
    <property type="entry name" value="HYC_CC_PP"/>
    <property type="match status" value="1"/>
</dbReference>
<accession>A0A1K1NMJ3</accession>
<evidence type="ECO:0000313" key="3">
    <source>
        <dbReference type="Proteomes" id="UP000182248"/>
    </source>
</evidence>
<gene>
    <name evidence="2" type="ORF">SAMN02927921_01340</name>
</gene>
<feature type="signal peptide" evidence="1">
    <location>
        <begin position="1"/>
        <end position="25"/>
    </location>
</feature>
<proteinExistence type="predicted"/>
<keyword evidence="3" id="KW-1185">Reference proteome</keyword>
<organism evidence="2 3">
    <name type="scientific">Sinomicrobium oceani</name>
    <dbReference type="NCBI Taxonomy" id="1150368"/>
    <lineage>
        <taxon>Bacteria</taxon>
        <taxon>Pseudomonadati</taxon>
        <taxon>Bacteroidota</taxon>
        <taxon>Flavobacteriia</taxon>
        <taxon>Flavobacteriales</taxon>
        <taxon>Flavobacteriaceae</taxon>
        <taxon>Sinomicrobium</taxon>
    </lineage>
</organism>
<dbReference type="RefSeq" id="WP_072316586.1">
    <property type="nucleotide sequence ID" value="NZ_FPJE01000006.1"/>
</dbReference>